<sequence length="110" mass="13407">MPLGNIQEIYEMYVNERVIKDTPKVEIKDEKYLDEWWGELTIEDKEWIYKWDMKAYPKEMQSKILKDIYKCLEKKIKEERESRKKVFKVKKGFSLSPNISGGKQEFNSYR</sequence>
<reference evidence="1" key="1">
    <citation type="journal article" date="2014" name="Front. Microbiol.">
        <title>High frequency of phylogenetically diverse reductive dehalogenase-homologous genes in deep subseafloor sedimentary metagenomes.</title>
        <authorList>
            <person name="Kawai M."/>
            <person name="Futagami T."/>
            <person name="Toyoda A."/>
            <person name="Takaki Y."/>
            <person name="Nishi S."/>
            <person name="Hori S."/>
            <person name="Arai W."/>
            <person name="Tsubouchi T."/>
            <person name="Morono Y."/>
            <person name="Uchiyama I."/>
            <person name="Ito T."/>
            <person name="Fujiyama A."/>
            <person name="Inagaki F."/>
            <person name="Takami H."/>
        </authorList>
    </citation>
    <scope>NUCLEOTIDE SEQUENCE</scope>
    <source>
        <strain evidence="1">Expedition CK06-06</strain>
    </source>
</reference>
<protein>
    <submittedName>
        <fullName evidence="1">Uncharacterized protein</fullName>
    </submittedName>
</protein>
<dbReference type="AlphaFoldDB" id="X1UNI8"/>
<name>X1UNI8_9ZZZZ</name>
<comment type="caution">
    <text evidence="1">The sequence shown here is derived from an EMBL/GenBank/DDBJ whole genome shotgun (WGS) entry which is preliminary data.</text>
</comment>
<evidence type="ECO:0000313" key="1">
    <source>
        <dbReference type="EMBL" id="GAJ05162.1"/>
    </source>
</evidence>
<organism evidence="1">
    <name type="scientific">marine sediment metagenome</name>
    <dbReference type="NCBI Taxonomy" id="412755"/>
    <lineage>
        <taxon>unclassified sequences</taxon>
        <taxon>metagenomes</taxon>
        <taxon>ecological metagenomes</taxon>
    </lineage>
</organism>
<proteinExistence type="predicted"/>
<accession>X1UNI8</accession>
<dbReference type="EMBL" id="BARW01034326">
    <property type="protein sequence ID" value="GAJ05162.1"/>
    <property type="molecule type" value="Genomic_DNA"/>
</dbReference>
<gene>
    <name evidence="1" type="ORF">S12H4_53823</name>
</gene>